<evidence type="ECO:0000313" key="1">
    <source>
        <dbReference type="EMBL" id="PON23982.1"/>
    </source>
</evidence>
<protein>
    <submittedName>
        <fullName evidence="1">Uncharacterized protein</fullName>
    </submittedName>
</protein>
<dbReference type="STRING" id="398673.A0A2P4ZI74"/>
<sequence>MLARLILRFCARGSSPFWVRRCRTNDSSLATPPTDVQNFHTASEEKKNVANEETRFPDSVLFLLISLTSIAATLYLPQHVSLLASRAWYYINGETIDIAAFARNVFDGALGAGKGAAAVVREL</sequence>
<dbReference type="Proteomes" id="UP000054821">
    <property type="component" value="Unassembled WGS sequence"/>
</dbReference>
<name>A0A2P4ZI74_9HYPO</name>
<accession>A0A2P4ZI74</accession>
<dbReference type="AlphaFoldDB" id="A0A2P4ZI74"/>
<gene>
    <name evidence="1" type="ORF">TGAM01_v206993</name>
</gene>
<evidence type="ECO:0000313" key="2">
    <source>
        <dbReference type="Proteomes" id="UP000054821"/>
    </source>
</evidence>
<dbReference type="RefSeq" id="XP_024405228.1">
    <property type="nucleotide sequence ID" value="XM_024549992.1"/>
</dbReference>
<comment type="caution">
    <text evidence="1">The sequence shown here is derived from an EMBL/GenBank/DDBJ whole genome shotgun (WGS) entry which is preliminary data.</text>
</comment>
<dbReference type="GeneID" id="36347672"/>
<keyword evidence="2" id="KW-1185">Reference proteome</keyword>
<reference evidence="1 2" key="1">
    <citation type="journal article" date="2016" name="Genome Announc.">
        <title>Draft Whole-Genome Sequence of Trichoderma gamsii T6085, a Promising Biocontrol Agent of Fusarium Head Blight on Wheat.</title>
        <authorList>
            <person name="Baroncelli R."/>
            <person name="Zapparata A."/>
            <person name="Piaggeschi G."/>
            <person name="Sarrocco S."/>
            <person name="Vannacci G."/>
        </authorList>
    </citation>
    <scope>NUCLEOTIDE SEQUENCE [LARGE SCALE GENOMIC DNA]</scope>
    <source>
        <strain evidence="1 2">T6085</strain>
    </source>
</reference>
<organism evidence="1 2">
    <name type="scientific">Trichoderma gamsii</name>
    <dbReference type="NCBI Taxonomy" id="398673"/>
    <lineage>
        <taxon>Eukaryota</taxon>
        <taxon>Fungi</taxon>
        <taxon>Dikarya</taxon>
        <taxon>Ascomycota</taxon>
        <taxon>Pezizomycotina</taxon>
        <taxon>Sordariomycetes</taxon>
        <taxon>Hypocreomycetidae</taxon>
        <taxon>Hypocreales</taxon>
        <taxon>Hypocreaceae</taxon>
        <taxon>Trichoderma</taxon>
    </lineage>
</organism>
<proteinExistence type="predicted"/>
<dbReference type="EMBL" id="JPDN02000025">
    <property type="protein sequence ID" value="PON23982.1"/>
    <property type="molecule type" value="Genomic_DNA"/>
</dbReference>